<keyword evidence="1" id="KW-1133">Transmembrane helix</keyword>
<dbReference type="EMBL" id="JBHTOA010000005">
    <property type="protein sequence ID" value="MFD1397825.1"/>
    <property type="molecule type" value="Genomic_DNA"/>
</dbReference>
<protein>
    <submittedName>
        <fullName evidence="2">DUF6681 family protein</fullName>
    </submittedName>
</protein>
<feature type="transmembrane region" description="Helical" evidence="1">
    <location>
        <begin position="54"/>
        <end position="76"/>
    </location>
</feature>
<keyword evidence="3" id="KW-1185">Reference proteome</keyword>
<evidence type="ECO:0000313" key="3">
    <source>
        <dbReference type="Proteomes" id="UP001597199"/>
    </source>
</evidence>
<comment type="caution">
    <text evidence="2">The sequence shown here is derived from an EMBL/GenBank/DDBJ whole genome shotgun (WGS) entry which is preliminary data.</text>
</comment>
<keyword evidence="1" id="KW-0812">Transmembrane</keyword>
<dbReference type="Proteomes" id="UP001597199">
    <property type="component" value="Unassembled WGS sequence"/>
</dbReference>
<dbReference type="RefSeq" id="WP_204119481.1">
    <property type="nucleotide sequence ID" value="NZ_BOLV01000016.1"/>
</dbReference>
<gene>
    <name evidence="2" type="ORF">ACFQ41_00710</name>
</gene>
<proteinExistence type="predicted"/>
<keyword evidence="1" id="KW-0472">Membrane</keyword>
<name>A0ABW4BDH7_9LACO</name>
<evidence type="ECO:0000313" key="2">
    <source>
        <dbReference type="EMBL" id="MFD1397825.1"/>
    </source>
</evidence>
<evidence type="ECO:0000256" key="1">
    <source>
        <dbReference type="SAM" id="Phobius"/>
    </source>
</evidence>
<reference evidence="3" key="1">
    <citation type="journal article" date="2019" name="Int. J. Syst. Evol. Microbiol.">
        <title>The Global Catalogue of Microorganisms (GCM) 10K type strain sequencing project: providing services to taxonomists for standard genome sequencing and annotation.</title>
        <authorList>
            <consortium name="The Broad Institute Genomics Platform"/>
            <consortium name="The Broad Institute Genome Sequencing Center for Infectious Disease"/>
            <person name="Wu L."/>
            <person name="Ma J."/>
        </authorList>
    </citation>
    <scope>NUCLEOTIDE SEQUENCE [LARGE SCALE GENOMIC DNA]</scope>
    <source>
        <strain evidence="3">CCM 9110</strain>
    </source>
</reference>
<sequence length="277" mass="30361">MLTVLDLLNRFLGYFNIQDKAKGKAFTVVAGVANLYVLYLAIRSLRYAGYRIQGVLFLLLFFVLLYFIALNVLYYFTNKTTKLDISPLIEKRLGGNPERMKAAEAALTKGHQIGAASGVFAQQELLPTVLTTTPKQQENLANLIQLLTTAGTITTNYQGLDAHAIQRVAQKTHKPVSAMGGPVELPYYRLDIQGDQVQVLGGLNALNAVSLGDVTQVGLMPVKAALKDYQLAAGHVFLQGGEHQRPGRHGLLKENHPYEIVVQIAYSPRADVTGQQN</sequence>
<dbReference type="InterPro" id="IPR046503">
    <property type="entry name" value="DUF6681"/>
</dbReference>
<dbReference type="Pfam" id="PF20386">
    <property type="entry name" value="DUF6681"/>
    <property type="match status" value="1"/>
</dbReference>
<feature type="transmembrane region" description="Helical" evidence="1">
    <location>
        <begin position="25"/>
        <end position="42"/>
    </location>
</feature>
<accession>A0ABW4BDH7</accession>
<organism evidence="2 3">
    <name type="scientific">Lacticaseibacillus suilingensis</name>
    <dbReference type="NCBI Taxonomy" id="2799577"/>
    <lineage>
        <taxon>Bacteria</taxon>
        <taxon>Bacillati</taxon>
        <taxon>Bacillota</taxon>
        <taxon>Bacilli</taxon>
        <taxon>Lactobacillales</taxon>
        <taxon>Lactobacillaceae</taxon>
        <taxon>Lacticaseibacillus</taxon>
    </lineage>
</organism>